<feature type="domain" description="PAS" evidence="2">
    <location>
        <begin position="108"/>
        <end position="161"/>
    </location>
</feature>
<dbReference type="Gene3D" id="3.30.70.270">
    <property type="match status" value="1"/>
</dbReference>
<dbReference type="SUPFAM" id="SSF55073">
    <property type="entry name" value="Nucleotide cyclase"/>
    <property type="match status" value="1"/>
</dbReference>
<evidence type="ECO:0000256" key="1">
    <source>
        <dbReference type="SAM" id="Phobius"/>
    </source>
</evidence>
<dbReference type="NCBIfam" id="TIGR00229">
    <property type="entry name" value="sensory_box"/>
    <property type="match status" value="1"/>
</dbReference>
<sequence>MSLRLNRLIRHPWRPWRVVPASTRSATRGYLVALSGSLLTLGLVTWDYRERMSAIAADSSRQDGELGVTLALALTVLMATATIALLFYLRFRALARAELRDLADLDAAGETLRALLGTVSHGVILTDIDGRIRLFNPAAEILFGRLGEETLALPIEILIPDLRLSDVFEGSRASLGLGPRVLHLHGVRADDRQFPMRLLTRALTLDGEDFRLLIAEDMTESERSEQRMEFLEQRDPLTGLQNRPTFERILGAVTPLRGDEHPEHALCLIDIDRFKVINDTFGHAAGNKALEQLGQIVKTKLAAATALARLSGDEIVALFVGEAANQAKALCEDLIRTTRNFLFTWQECSFDITLSIGLVVFDPAKVGAIDALGQADIACRAAKKKGRDRVHVYGHRDAESIRHRGDLALVPAIGRALSDGRFRIMAQPIQPLSGIDQPIHYEILARMQDEKGNAVVPDTFIAAAERHILMPTIDRWIVTHVFSHQSEQLSAWHEAVPDRFMLAINLSGTTLMDDGFISYLKRQFAEYAVPYASICFEITETAAVADLRRARTFMLEMRALGTSFAVDDFGTGFASYAYLKFLPVDYLKIDGSFVRNLETDPVDRALVSSINHIGHVLGMKTIAEWAETPELIERLRTMGVDYAQGFAVGRPLRLEDLRLHRALRKDASVQTPADVLPRSVAL</sequence>
<dbReference type="OrthoDB" id="9787514at2"/>
<dbReference type="PROSITE" id="PS50112">
    <property type="entry name" value="PAS"/>
    <property type="match status" value="1"/>
</dbReference>
<dbReference type="InterPro" id="IPR052155">
    <property type="entry name" value="Biofilm_reg_signaling"/>
</dbReference>
<dbReference type="NCBIfam" id="TIGR00254">
    <property type="entry name" value="GGDEF"/>
    <property type="match status" value="1"/>
</dbReference>
<dbReference type="STRING" id="1058.SAMN05421783_13824"/>
<dbReference type="Proteomes" id="UP000198816">
    <property type="component" value="Unassembled WGS sequence"/>
</dbReference>
<dbReference type="CDD" id="cd01948">
    <property type="entry name" value="EAL"/>
    <property type="match status" value="1"/>
</dbReference>
<dbReference type="InterPro" id="IPR000160">
    <property type="entry name" value="GGDEF_dom"/>
</dbReference>
<dbReference type="CDD" id="cd00130">
    <property type="entry name" value="PAS"/>
    <property type="match status" value="1"/>
</dbReference>
<dbReference type="PANTHER" id="PTHR44757:SF4">
    <property type="entry name" value="DIGUANYLATE CYCLASE DGCE-RELATED"/>
    <property type="match status" value="1"/>
</dbReference>
<dbReference type="InterPro" id="IPR029787">
    <property type="entry name" value="Nucleotide_cyclase"/>
</dbReference>
<dbReference type="InterPro" id="IPR001633">
    <property type="entry name" value="EAL_dom"/>
</dbReference>
<dbReference type="SUPFAM" id="SSF55785">
    <property type="entry name" value="PYP-like sensor domain (PAS domain)"/>
    <property type="match status" value="1"/>
</dbReference>
<keyword evidence="1" id="KW-0812">Transmembrane</keyword>
<dbReference type="PROSITE" id="PS50887">
    <property type="entry name" value="GGDEF"/>
    <property type="match status" value="1"/>
</dbReference>
<dbReference type="InterPro" id="IPR035919">
    <property type="entry name" value="EAL_sf"/>
</dbReference>
<evidence type="ECO:0000313" key="6">
    <source>
        <dbReference type="Proteomes" id="UP000198816"/>
    </source>
</evidence>
<dbReference type="PANTHER" id="PTHR44757">
    <property type="entry name" value="DIGUANYLATE CYCLASE DGCP"/>
    <property type="match status" value="1"/>
</dbReference>
<dbReference type="InterPro" id="IPR035965">
    <property type="entry name" value="PAS-like_dom_sf"/>
</dbReference>
<name>A0A1H3CWJ6_THIRO</name>
<evidence type="ECO:0000259" key="3">
    <source>
        <dbReference type="PROSITE" id="PS50883"/>
    </source>
</evidence>
<dbReference type="RefSeq" id="WP_093038024.1">
    <property type="nucleotide sequence ID" value="NZ_FNNZ01000038.1"/>
</dbReference>
<dbReference type="PROSITE" id="PS50883">
    <property type="entry name" value="EAL"/>
    <property type="match status" value="1"/>
</dbReference>
<dbReference type="SMART" id="SM00267">
    <property type="entry name" value="GGDEF"/>
    <property type="match status" value="1"/>
</dbReference>
<protein>
    <submittedName>
        <fullName evidence="5">Diguanylate cyclase/phosphodiesterase with PAS/PAC sensor(S)</fullName>
    </submittedName>
</protein>
<dbReference type="Pfam" id="PF00563">
    <property type="entry name" value="EAL"/>
    <property type="match status" value="1"/>
</dbReference>
<dbReference type="Gene3D" id="3.30.450.20">
    <property type="entry name" value="PAS domain"/>
    <property type="match status" value="1"/>
</dbReference>
<accession>A0A1H3CWJ6</accession>
<dbReference type="InterPro" id="IPR043128">
    <property type="entry name" value="Rev_trsase/Diguanyl_cyclase"/>
</dbReference>
<reference evidence="6" key="1">
    <citation type="submission" date="2016-10" db="EMBL/GenBank/DDBJ databases">
        <authorList>
            <person name="Varghese N."/>
            <person name="Submissions S."/>
        </authorList>
    </citation>
    <scope>NUCLEOTIDE SEQUENCE [LARGE SCALE GENOMIC DNA]</scope>
    <source>
        <strain evidence="6">DSM 217</strain>
    </source>
</reference>
<feature type="transmembrane region" description="Helical" evidence="1">
    <location>
        <begin position="66"/>
        <end position="89"/>
    </location>
</feature>
<dbReference type="CDD" id="cd01949">
    <property type="entry name" value="GGDEF"/>
    <property type="match status" value="1"/>
</dbReference>
<dbReference type="SMART" id="SM00052">
    <property type="entry name" value="EAL"/>
    <property type="match status" value="1"/>
</dbReference>
<feature type="domain" description="EAL" evidence="3">
    <location>
        <begin position="406"/>
        <end position="665"/>
    </location>
</feature>
<dbReference type="Pfam" id="PF00990">
    <property type="entry name" value="GGDEF"/>
    <property type="match status" value="1"/>
</dbReference>
<evidence type="ECO:0000313" key="5">
    <source>
        <dbReference type="EMBL" id="SDX57924.1"/>
    </source>
</evidence>
<gene>
    <name evidence="5" type="ORF">SAMN05421783_13824</name>
</gene>
<dbReference type="Gene3D" id="3.20.20.450">
    <property type="entry name" value="EAL domain"/>
    <property type="match status" value="1"/>
</dbReference>
<proteinExistence type="predicted"/>
<feature type="domain" description="GGDEF" evidence="4">
    <location>
        <begin position="262"/>
        <end position="395"/>
    </location>
</feature>
<dbReference type="AlphaFoldDB" id="A0A1H3CWJ6"/>
<organism evidence="5 6">
    <name type="scientific">Thiocapsa roseopersicina</name>
    <dbReference type="NCBI Taxonomy" id="1058"/>
    <lineage>
        <taxon>Bacteria</taxon>
        <taxon>Pseudomonadati</taxon>
        <taxon>Pseudomonadota</taxon>
        <taxon>Gammaproteobacteria</taxon>
        <taxon>Chromatiales</taxon>
        <taxon>Chromatiaceae</taxon>
        <taxon>Thiocapsa</taxon>
    </lineage>
</organism>
<evidence type="ECO:0000259" key="2">
    <source>
        <dbReference type="PROSITE" id="PS50112"/>
    </source>
</evidence>
<dbReference type="EMBL" id="FNNZ01000038">
    <property type="protein sequence ID" value="SDX57924.1"/>
    <property type="molecule type" value="Genomic_DNA"/>
</dbReference>
<evidence type="ECO:0000259" key="4">
    <source>
        <dbReference type="PROSITE" id="PS50887"/>
    </source>
</evidence>
<dbReference type="SUPFAM" id="SSF141868">
    <property type="entry name" value="EAL domain-like"/>
    <property type="match status" value="1"/>
</dbReference>
<keyword evidence="1" id="KW-1133">Transmembrane helix</keyword>
<keyword evidence="1" id="KW-0472">Membrane</keyword>
<keyword evidence="6" id="KW-1185">Reference proteome</keyword>
<dbReference type="InterPro" id="IPR000014">
    <property type="entry name" value="PAS"/>
</dbReference>
<dbReference type="SMART" id="SM00091">
    <property type="entry name" value="PAS"/>
    <property type="match status" value="1"/>
</dbReference>
<dbReference type="Pfam" id="PF13188">
    <property type="entry name" value="PAS_8"/>
    <property type="match status" value="1"/>
</dbReference>